<feature type="domain" description="Glucose-methanol-choline oxidoreductase N-terminal" evidence="6">
    <location>
        <begin position="309"/>
        <end position="323"/>
    </location>
</feature>
<dbReference type="AlphaFoldDB" id="A0A1Y2BZ16"/>
<accession>A0A1Y2BZ16</accession>
<dbReference type="Pfam" id="PF05199">
    <property type="entry name" value="GMC_oxred_C"/>
    <property type="match status" value="1"/>
</dbReference>
<dbReference type="STRING" id="106004.A0A1Y2BZ16"/>
<comment type="similarity">
    <text evidence="2 4">Belongs to the GMC oxidoreductase family.</text>
</comment>
<dbReference type="InParanoid" id="A0A1Y2BZ16"/>
<dbReference type="Proteomes" id="UP000193467">
    <property type="component" value="Unassembled WGS sequence"/>
</dbReference>
<reference evidence="7 8" key="1">
    <citation type="submission" date="2016-07" db="EMBL/GenBank/DDBJ databases">
        <title>Pervasive Adenine N6-methylation of Active Genes in Fungi.</title>
        <authorList>
            <consortium name="DOE Joint Genome Institute"/>
            <person name="Mondo S.J."/>
            <person name="Dannebaum R.O."/>
            <person name="Kuo R.C."/>
            <person name="Labutti K."/>
            <person name="Haridas S."/>
            <person name="Kuo A."/>
            <person name="Salamov A."/>
            <person name="Ahrendt S.R."/>
            <person name="Lipzen A."/>
            <person name="Sullivan W."/>
            <person name="Andreopoulos W.B."/>
            <person name="Clum A."/>
            <person name="Lindquist E."/>
            <person name="Daum C."/>
            <person name="Ramamoorthy G.K."/>
            <person name="Gryganskyi A."/>
            <person name="Culley D."/>
            <person name="Magnuson J.K."/>
            <person name="James T.Y."/>
            <person name="O'Malley M.A."/>
            <person name="Stajich J.E."/>
            <person name="Spatafora J.W."/>
            <person name="Visel A."/>
            <person name="Grigoriev I.V."/>
        </authorList>
    </citation>
    <scope>NUCLEOTIDE SEQUENCE [LARGE SCALE GENOMIC DNA]</scope>
    <source>
        <strain evidence="7 8">62-1032</strain>
    </source>
</reference>
<gene>
    <name evidence="7" type="ORF">BCR35DRAFT_311432</name>
</gene>
<dbReference type="SUPFAM" id="SSF54373">
    <property type="entry name" value="FAD-linked reductases, C-terminal domain"/>
    <property type="match status" value="1"/>
</dbReference>
<evidence type="ECO:0000256" key="2">
    <source>
        <dbReference type="ARBA" id="ARBA00010790"/>
    </source>
</evidence>
<evidence type="ECO:0000259" key="5">
    <source>
        <dbReference type="PROSITE" id="PS00623"/>
    </source>
</evidence>
<dbReference type="InterPro" id="IPR000172">
    <property type="entry name" value="GMC_OxRdtase_N"/>
</dbReference>
<protein>
    <submittedName>
        <fullName evidence="7">Alcohol oxidase</fullName>
    </submittedName>
</protein>
<evidence type="ECO:0000313" key="8">
    <source>
        <dbReference type="Proteomes" id="UP000193467"/>
    </source>
</evidence>
<dbReference type="PROSITE" id="PS00623">
    <property type="entry name" value="GMC_OXRED_1"/>
    <property type="match status" value="1"/>
</dbReference>
<evidence type="ECO:0000256" key="1">
    <source>
        <dbReference type="ARBA" id="ARBA00001974"/>
    </source>
</evidence>
<dbReference type="GO" id="GO:0050660">
    <property type="term" value="F:flavin adenine dinucleotide binding"/>
    <property type="evidence" value="ECO:0007669"/>
    <property type="project" value="InterPro"/>
</dbReference>
<keyword evidence="4" id="KW-0285">Flavoprotein</keyword>
<keyword evidence="3 4" id="KW-0274">FAD</keyword>
<evidence type="ECO:0000313" key="7">
    <source>
        <dbReference type="EMBL" id="ORY40009.1"/>
    </source>
</evidence>
<evidence type="ECO:0000256" key="4">
    <source>
        <dbReference type="RuleBase" id="RU003968"/>
    </source>
</evidence>
<name>A0A1Y2BZ16_9BASI</name>
<evidence type="ECO:0000259" key="6">
    <source>
        <dbReference type="PROSITE" id="PS00624"/>
    </source>
</evidence>
<sequence>MRSTSQKNECRPSSLSFLLHRTLALAPHTPDTEPSSTLIMIPQEVDIIVVGGGPAGCATAGRLARADPNLQVLLLEAGANNEEDPSVYRPGVYVRNMQIHESNTKATFYVDTKESSHLRGRKARVPCANILGGGSSINFQMYTRASMSDWDDFKTEGWKGLDLLPLMKRLENYQDPVSNDLHGVGGPISISKGGQITPLAQDYLRAAHEIGIPFTDDLQDLTTANGAEIWRKYISNVTGRRSDAAHGYIHPLRKFQKNLHLLCNAKAARVIFEGKKAVGVAYVNPINRGHDAPKEHIIKARKLVVLSSGTLGTPQILERSGVGKASLLKELGIPVVSDLPGVGEEYQDHYTTLQIFRASNETITTDDFLRGDKATQERLYREWETKPSRALLSSNAIDAGWKLRPTEEELKELGPEFNELWDRYFKDKPDKPVMFSSIVSGAYSDHSLLPPGKYFTMFNYLEYPASRGSIHITSKNPHSMPHFDSGFMSSKADFAPIRWGYKKAREVARRMDAFRGDLTSHAPHFHPASEAAARDIDLVAARQLLPDGLSVGVHMGTYSRPSEPHATRPKVKEDIKYTAEDDKAIDEWIADHVETTWHSLGTCAMKPREEGGVLDGKLNVFGTSNLKVADLSLCPDNLGTNTYSSALLCGEKCADIICEELGLTVKVPHVPEMARI</sequence>
<dbReference type="GO" id="GO:0016614">
    <property type="term" value="F:oxidoreductase activity, acting on CH-OH group of donors"/>
    <property type="evidence" value="ECO:0007669"/>
    <property type="project" value="InterPro"/>
</dbReference>
<dbReference type="PANTHER" id="PTHR11552:SF78">
    <property type="entry name" value="GLUCOSE-METHANOL-CHOLINE OXIDOREDUCTASE N-TERMINAL DOMAIN-CONTAINING PROTEIN"/>
    <property type="match status" value="1"/>
</dbReference>
<feature type="binding site" evidence="3">
    <location>
        <begin position="597"/>
        <end position="598"/>
    </location>
    <ligand>
        <name>FAD</name>
        <dbReference type="ChEBI" id="CHEBI:57692"/>
    </ligand>
</feature>
<dbReference type="Pfam" id="PF00732">
    <property type="entry name" value="GMC_oxred_N"/>
    <property type="match status" value="1"/>
</dbReference>
<dbReference type="OrthoDB" id="269227at2759"/>
<keyword evidence="8" id="KW-1185">Reference proteome</keyword>
<dbReference type="EMBL" id="MCGR01000144">
    <property type="protein sequence ID" value="ORY40009.1"/>
    <property type="molecule type" value="Genomic_DNA"/>
</dbReference>
<dbReference type="Gene3D" id="3.50.50.60">
    <property type="entry name" value="FAD/NAD(P)-binding domain"/>
    <property type="match status" value="2"/>
</dbReference>
<dbReference type="Gene3D" id="3.30.560.10">
    <property type="entry name" value="Glucose Oxidase, domain 3"/>
    <property type="match status" value="1"/>
</dbReference>
<comment type="cofactor">
    <cofactor evidence="1 3">
        <name>FAD</name>
        <dbReference type="ChEBI" id="CHEBI:57692"/>
    </cofactor>
</comment>
<dbReference type="PANTHER" id="PTHR11552">
    <property type="entry name" value="GLUCOSE-METHANOL-CHOLINE GMC OXIDOREDUCTASE"/>
    <property type="match status" value="1"/>
</dbReference>
<dbReference type="InterPro" id="IPR007867">
    <property type="entry name" value="GMC_OxRtase_C"/>
</dbReference>
<comment type="caution">
    <text evidence="7">The sequence shown here is derived from an EMBL/GenBank/DDBJ whole genome shotgun (WGS) entry which is preliminary data.</text>
</comment>
<dbReference type="PROSITE" id="PS00624">
    <property type="entry name" value="GMC_OXRED_2"/>
    <property type="match status" value="1"/>
</dbReference>
<proteinExistence type="inferred from homology"/>
<dbReference type="InterPro" id="IPR036188">
    <property type="entry name" value="FAD/NAD-bd_sf"/>
</dbReference>
<dbReference type="PIRSF" id="PIRSF000137">
    <property type="entry name" value="Alcohol_oxidase"/>
    <property type="match status" value="1"/>
</dbReference>
<dbReference type="SUPFAM" id="SSF51905">
    <property type="entry name" value="FAD/NAD(P)-binding domain"/>
    <property type="match status" value="1"/>
</dbReference>
<evidence type="ECO:0000256" key="3">
    <source>
        <dbReference type="PIRSR" id="PIRSR000137-2"/>
    </source>
</evidence>
<feature type="domain" description="Glucose-methanol-choline oxidoreductase N-terminal" evidence="5">
    <location>
        <begin position="128"/>
        <end position="151"/>
    </location>
</feature>
<organism evidence="7 8">
    <name type="scientific">Leucosporidium creatinivorum</name>
    <dbReference type="NCBI Taxonomy" id="106004"/>
    <lineage>
        <taxon>Eukaryota</taxon>
        <taxon>Fungi</taxon>
        <taxon>Dikarya</taxon>
        <taxon>Basidiomycota</taxon>
        <taxon>Pucciniomycotina</taxon>
        <taxon>Microbotryomycetes</taxon>
        <taxon>Leucosporidiales</taxon>
        <taxon>Leucosporidium</taxon>
    </lineage>
</organism>
<dbReference type="InterPro" id="IPR012132">
    <property type="entry name" value="GMC_OxRdtase"/>
</dbReference>